<protein>
    <recommendedName>
        <fullName evidence="3">DUF4227 domain-containing protein</fullName>
    </recommendedName>
</protein>
<dbReference type="STRING" id="1178515.SY83_18960"/>
<dbReference type="OrthoDB" id="2691647at2"/>
<evidence type="ECO:0000313" key="1">
    <source>
        <dbReference type="EMBL" id="ANE48029.1"/>
    </source>
</evidence>
<reference evidence="1 2" key="1">
    <citation type="submission" date="2015-01" db="EMBL/GenBank/DDBJ databases">
        <title>Paenibacillus swuensis/DY6/whole genome sequencing.</title>
        <authorList>
            <person name="Kim M.K."/>
            <person name="Srinivasan S."/>
            <person name="Lee J.-J."/>
        </authorList>
    </citation>
    <scope>NUCLEOTIDE SEQUENCE [LARGE SCALE GENOMIC DNA]</scope>
    <source>
        <strain evidence="1 2">DY6</strain>
    </source>
</reference>
<dbReference type="Pfam" id="PF14004">
    <property type="entry name" value="DUF4227"/>
    <property type="match status" value="1"/>
</dbReference>
<dbReference type="InterPro" id="IPR025321">
    <property type="entry name" value="DUF4227"/>
</dbReference>
<dbReference type="Proteomes" id="UP000076927">
    <property type="component" value="Chromosome"/>
</dbReference>
<organism evidence="1 2">
    <name type="scientific">Paenibacillus swuensis</name>
    <dbReference type="NCBI Taxonomy" id="1178515"/>
    <lineage>
        <taxon>Bacteria</taxon>
        <taxon>Bacillati</taxon>
        <taxon>Bacillota</taxon>
        <taxon>Bacilli</taxon>
        <taxon>Bacillales</taxon>
        <taxon>Paenibacillaceae</taxon>
        <taxon>Paenibacillus</taxon>
    </lineage>
</organism>
<accession>A0A172TLT1</accession>
<dbReference type="KEGG" id="pswu:SY83_18960"/>
<name>A0A172TLT1_9BACL</name>
<gene>
    <name evidence="1" type="ORF">SY83_18960</name>
</gene>
<sequence>MIVSLRKWMERIKFILIFLILTLFLYHFAGAVTAWLGPTDRYREPLGRSVKVFNTSSDYNGEQVSLSDRLRFFYWYGE</sequence>
<evidence type="ECO:0008006" key="3">
    <source>
        <dbReference type="Google" id="ProtNLM"/>
    </source>
</evidence>
<evidence type="ECO:0000313" key="2">
    <source>
        <dbReference type="Proteomes" id="UP000076927"/>
    </source>
</evidence>
<keyword evidence="2" id="KW-1185">Reference proteome</keyword>
<proteinExistence type="predicted"/>
<dbReference type="RefSeq" id="WP_068609351.1">
    <property type="nucleotide sequence ID" value="NZ_CP011388.1"/>
</dbReference>
<dbReference type="AlphaFoldDB" id="A0A172TLT1"/>
<dbReference type="EMBL" id="CP011388">
    <property type="protein sequence ID" value="ANE48029.1"/>
    <property type="molecule type" value="Genomic_DNA"/>
</dbReference>
<dbReference type="PATRIC" id="fig|1178515.4.peg.3831"/>